<evidence type="ECO:0000256" key="1">
    <source>
        <dbReference type="SAM" id="MobiDB-lite"/>
    </source>
</evidence>
<accession>A0ABV3SD32</accession>
<gene>
    <name evidence="3" type="ORF">ABGN05_03160</name>
</gene>
<dbReference type="EMBL" id="JBDPGJ010000001">
    <property type="protein sequence ID" value="MEX0404657.1"/>
    <property type="molecule type" value="Genomic_DNA"/>
</dbReference>
<name>A0ABV3SD32_9HYPH</name>
<feature type="compositionally biased region" description="Basic and acidic residues" evidence="1">
    <location>
        <begin position="154"/>
        <end position="165"/>
    </location>
</feature>
<proteinExistence type="predicted"/>
<evidence type="ECO:0000256" key="2">
    <source>
        <dbReference type="SAM" id="Phobius"/>
    </source>
</evidence>
<organism evidence="3 4">
    <name type="scientific">Aquibium pacificus</name>
    <dbReference type="NCBI Taxonomy" id="3153579"/>
    <lineage>
        <taxon>Bacteria</taxon>
        <taxon>Pseudomonadati</taxon>
        <taxon>Pseudomonadota</taxon>
        <taxon>Alphaproteobacteria</taxon>
        <taxon>Hyphomicrobiales</taxon>
        <taxon>Phyllobacteriaceae</taxon>
        <taxon>Aquibium</taxon>
    </lineage>
</organism>
<sequence>MNDRDRVAGERHGRLADAIREVKLAAVERDDVVVDMREAARMRLELLAQELEPIFDQVPAEEILFDFAISSGTQPRLWIDAVSHVAMGRDRRTYRFVRDTRLGRVVVAESSEIRPVADQVTRYIAERMVERQRWLDGTTVTVRPPVDREEAVIARKPERQRERPDSIAPAATNSNGENRNGKSLLAYAAAPVQAGAETEPVSKAEPRVNKVRSFVSAAGIVLFGAAAGLAILAAVYWDEVAAYVAAY</sequence>
<keyword evidence="2" id="KW-0812">Transmembrane</keyword>
<comment type="caution">
    <text evidence="3">The sequence shown here is derived from an EMBL/GenBank/DDBJ whole genome shotgun (WGS) entry which is preliminary data.</text>
</comment>
<protein>
    <submittedName>
        <fullName evidence="3">Uncharacterized protein</fullName>
    </submittedName>
</protein>
<dbReference type="RefSeq" id="WP_367952534.1">
    <property type="nucleotide sequence ID" value="NZ_JBDPGJ010000001.1"/>
</dbReference>
<reference evidence="3 4" key="1">
    <citation type="submission" date="2024-05" db="EMBL/GenBank/DDBJ databases">
        <authorList>
            <person name="Jiang F."/>
        </authorList>
    </citation>
    <scope>NUCLEOTIDE SEQUENCE [LARGE SCALE GENOMIC DNA]</scope>
    <source>
        <strain evidence="3 4">LZ166</strain>
    </source>
</reference>
<keyword evidence="2" id="KW-1133">Transmembrane helix</keyword>
<feature type="transmembrane region" description="Helical" evidence="2">
    <location>
        <begin position="214"/>
        <end position="237"/>
    </location>
</feature>
<feature type="region of interest" description="Disordered" evidence="1">
    <location>
        <begin position="154"/>
        <end position="180"/>
    </location>
</feature>
<evidence type="ECO:0000313" key="4">
    <source>
        <dbReference type="Proteomes" id="UP001556692"/>
    </source>
</evidence>
<keyword evidence="4" id="KW-1185">Reference proteome</keyword>
<keyword evidence="2" id="KW-0472">Membrane</keyword>
<dbReference type="Proteomes" id="UP001556692">
    <property type="component" value="Unassembled WGS sequence"/>
</dbReference>
<evidence type="ECO:0000313" key="3">
    <source>
        <dbReference type="EMBL" id="MEX0404657.1"/>
    </source>
</evidence>